<evidence type="ECO:0000313" key="2">
    <source>
        <dbReference type="EMBL" id="MFC3860867.1"/>
    </source>
</evidence>
<dbReference type="PANTHER" id="PTHR34595">
    <property type="entry name" value="BLR5612 PROTEIN"/>
    <property type="match status" value="1"/>
</dbReference>
<gene>
    <name evidence="2" type="ORF">ACFOPQ_08830</name>
</gene>
<dbReference type="EMBL" id="JBHRZF010000105">
    <property type="protein sequence ID" value="MFC3860867.1"/>
    <property type="molecule type" value="Genomic_DNA"/>
</dbReference>
<evidence type="ECO:0000259" key="1">
    <source>
        <dbReference type="Pfam" id="PF04168"/>
    </source>
</evidence>
<accession>A0ABV8A9J2</accession>
<dbReference type="RefSeq" id="WP_380077215.1">
    <property type="nucleotide sequence ID" value="NZ_JBHRZF010000105.1"/>
</dbReference>
<comment type="caution">
    <text evidence="2">The sequence shown here is derived from an EMBL/GenBank/DDBJ whole genome shotgun (WGS) entry which is preliminary data.</text>
</comment>
<feature type="domain" description="DUF403" evidence="1">
    <location>
        <begin position="1"/>
        <end position="308"/>
    </location>
</feature>
<dbReference type="InterPro" id="IPR051680">
    <property type="entry name" value="ATP-dep_Glu-Cys_Ligase-2"/>
</dbReference>
<keyword evidence="3" id="KW-1185">Reference proteome</keyword>
<proteinExistence type="predicted"/>
<protein>
    <submittedName>
        <fullName evidence="2">Alpha-E domain-containing protein</fullName>
    </submittedName>
</protein>
<dbReference type="Proteomes" id="UP001595748">
    <property type="component" value="Unassembled WGS sequence"/>
</dbReference>
<dbReference type="PANTHER" id="PTHR34595:SF7">
    <property type="entry name" value="SLL1039 PROTEIN"/>
    <property type="match status" value="1"/>
</dbReference>
<name>A0ABV8A9J2_9DEIO</name>
<evidence type="ECO:0000313" key="3">
    <source>
        <dbReference type="Proteomes" id="UP001595748"/>
    </source>
</evidence>
<reference evidence="3" key="1">
    <citation type="journal article" date="2019" name="Int. J. Syst. Evol. Microbiol.">
        <title>The Global Catalogue of Microorganisms (GCM) 10K type strain sequencing project: providing services to taxonomists for standard genome sequencing and annotation.</title>
        <authorList>
            <consortium name="The Broad Institute Genomics Platform"/>
            <consortium name="The Broad Institute Genome Sequencing Center for Infectious Disease"/>
            <person name="Wu L."/>
            <person name="Ma J."/>
        </authorList>
    </citation>
    <scope>NUCLEOTIDE SEQUENCE [LARGE SCALE GENOMIC DNA]</scope>
    <source>
        <strain evidence="3">CCTCC AB 2013263</strain>
    </source>
</reference>
<organism evidence="2 3">
    <name type="scientific">Deinococcus antarcticus</name>
    <dbReference type="NCBI Taxonomy" id="1298767"/>
    <lineage>
        <taxon>Bacteria</taxon>
        <taxon>Thermotogati</taxon>
        <taxon>Deinococcota</taxon>
        <taxon>Deinococci</taxon>
        <taxon>Deinococcales</taxon>
        <taxon>Deinococcaceae</taxon>
        <taxon>Deinococcus</taxon>
    </lineage>
</organism>
<dbReference type="InterPro" id="IPR007296">
    <property type="entry name" value="DUF403"/>
</dbReference>
<dbReference type="Pfam" id="PF04168">
    <property type="entry name" value="Alpha-E"/>
    <property type="match status" value="1"/>
</dbReference>
<sequence length="309" mass="35600">MLSRIAESLYWIGRYVERAENAARLLNVNYFATLESSGQVTEEWGPLLGLSGNKEHFAQKYGRADVSNVPVWLAFDRENPSSISSSLARARENARGLRDWIPSEMWETINRTYHSLCFQDEDVLRRDELFEYCTQARDASQLFFGIAFATFPRDEGWVFMRAGQMLERGDNLLRLLQIRYRNHELDPAVIAEHQHRWIAVLKSASAYEAYRKCNHADLHPRTIAHFLLLQPEFPRSVRYSAENLFDALTQLDRIHPKAHPELLREAKWLLARLEHANIDEMLSDNQAGLDSLLGDFNQIGSAIAASYFG</sequence>